<dbReference type="PROSITE" id="PS51184">
    <property type="entry name" value="JMJC"/>
    <property type="match status" value="1"/>
</dbReference>
<dbReference type="PANTHER" id="PTHR13096">
    <property type="entry name" value="MINA53 MYC INDUCED NUCLEAR ANTIGEN"/>
    <property type="match status" value="1"/>
</dbReference>
<keyword evidence="6" id="KW-1185">Reference proteome</keyword>
<feature type="domain" description="JmjC" evidence="4">
    <location>
        <begin position="114"/>
        <end position="263"/>
    </location>
</feature>
<dbReference type="RefSeq" id="WP_187224606.1">
    <property type="nucleotide sequence ID" value="NZ_JABVED010000033.1"/>
</dbReference>
<dbReference type="PANTHER" id="PTHR13096:SF9">
    <property type="entry name" value="BIFUNCTIONAL LYSINE-SPECIFIC DEMETHYLASE AND HISTIDYL-HYDROXYLASE"/>
    <property type="match status" value="1"/>
</dbReference>
<evidence type="ECO:0000313" key="5">
    <source>
        <dbReference type="EMBL" id="MBC6451532.1"/>
    </source>
</evidence>
<dbReference type="SMART" id="SM00558">
    <property type="entry name" value="JmjC"/>
    <property type="match status" value="1"/>
</dbReference>
<dbReference type="Pfam" id="PF08007">
    <property type="entry name" value="JmjC_2"/>
    <property type="match status" value="1"/>
</dbReference>
<comment type="caution">
    <text evidence="5">The sequence shown here is derived from an EMBL/GenBank/DDBJ whole genome shotgun (WGS) entry which is preliminary data.</text>
</comment>
<evidence type="ECO:0000256" key="1">
    <source>
        <dbReference type="ARBA" id="ARBA00001954"/>
    </source>
</evidence>
<reference evidence="5 6" key="1">
    <citation type="submission" date="2020-06" db="EMBL/GenBank/DDBJ databases">
        <title>Actinokineospora xiongansis sp. nov., isolated from soil of Baiyangdian.</title>
        <authorList>
            <person name="Zhang X."/>
        </authorList>
    </citation>
    <scope>NUCLEOTIDE SEQUENCE [LARGE SCALE GENOMIC DNA]</scope>
    <source>
        <strain evidence="5 6">HBU206404</strain>
    </source>
</reference>
<keyword evidence="2" id="KW-0479">Metal-binding</keyword>
<dbReference type="InterPro" id="IPR039994">
    <property type="entry name" value="NO66-like"/>
</dbReference>
<dbReference type="SUPFAM" id="SSF51197">
    <property type="entry name" value="Clavaminate synthase-like"/>
    <property type="match status" value="1"/>
</dbReference>
<evidence type="ECO:0000256" key="2">
    <source>
        <dbReference type="ARBA" id="ARBA00022723"/>
    </source>
</evidence>
<proteinExistence type="predicted"/>
<evidence type="ECO:0000256" key="3">
    <source>
        <dbReference type="ARBA" id="ARBA00023004"/>
    </source>
</evidence>
<evidence type="ECO:0000259" key="4">
    <source>
        <dbReference type="PROSITE" id="PS51184"/>
    </source>
</evidence>
<dbReference type="Gene3D" id="2.60.120.650">
    <property type="entry name" value="Cupin"/>
    <property type="match status" value="1"/>
</dbReference>
<name>A0ABR7LFW6_9PSEU</name>
<dbReference type="EMBL" id="JABVED010000033">
    <property type="protein sequence ID" value="MBC6451532.1"/>
    <property type="molecule type" value="Genomic_DNA"/>
</dbReference>
<dbReference type="InterPro" id="IPR003347">
    <property type="entry name" value="JmjC_dom"/>
</dbReference>
<gene>
    <name evidence="5" type="ORF">GPZ80_30745</name>
</gene>
<dbReference type="Proteomes" id="UP000734823">
    <property type="component" value="Unassembled WGS sequence"/>
</dbReference>
<keyword evidence="3" id="KW-0408">Iron</keyword>
<organism evidence="5 6">
    <name type="scientific">Actinokineospora xionganensis</name>
    <dbReference type="NCBI Taxonomy" id="2684470"/>
    <lineage>
        <taxon>Bacteria</taxon>
        <taxon>Bacillati</taxon>
        <taxon>Actinomycetota</taxon>
        <taxon>Actinomycetes</taxon>
        <taxon>Pseudonocardiales</taxon>
        <taxon>Pseudonocardiaceae</taxon>
        <taxon>Actinokineospora</taxon>
    </lineage>
</organism>
<accession>A0ABR7LFW6</accession>
<sequence length="420" mass="44919">MSTVPGGRAGRSTDRPALGRCVAADPEHFASVHWGRSPLLSPAAELPKGFDDLLTLAGVDELLSRRGLRAPFLRVAKNGAVVGSNQFTRGGGVGAEIADQVADDQVTRLFADGHTLVLQGLHRIWPPLIDFAGQLGVDLGHPVQINAYITPPSSRGFAAHYDVHDVFVLQLDGTKRWHIHEPVHRDPLRDQPWDRRADAVAERAEQPPLIDTVLSPGDAIYLPRGYLHSATALGGVSAHLTVGVHVLTRYALAEALLALAADDVELRSTLPLGIDAADPAQLAPHLAETVTALSEAIAIAMADPADVARRVRGRVWQGNRPSPISPLAQVAAAQSVAEGMRVRVRPGLRFRIETAADRVRLELPDDQLSLPISTVPALTILLDGHPCVVGEIPGLPVADQIVLVRRLLREGILVPMGDPV</sequence>
<comment type="cofactor">
    <cofactor evidence="1">
        <name>Fe(2+)</name>
        <dbReference type="ChEBI" id="CHEBI:29033"/>
    </cofactor>
</comment>
<evidence type="ECO:0000313" key="6">
    <source>
        <dbReference type="Proteomes" id="UP000734823"/>
    </source>
</evidence>
<protein>
    <submittedName>
        <fullName evidence="5">Cupin-like domain-containing protein</fullName>
    </submittedName>
</protein>